<evidence type="ECO:0008006" key="4">
    <source>
        <dbReference type="Google" id="ProtNLM"/>
    </source>
</evidence>
<accession>A0A0G4EB72</accession>
<dbReference type="EMBL" id="CDMY01000104">
    <property type="protein sequence ID" value="CEL92749.1"/>
    <property type="molecule type" value="Genomic_DNA"/>
</dbReference>
<reference evidence="2 3" key="1">
    <citation type="submission" date="2014-11" db="EMBL/GenBank/DDBJ databases">
        <authorList>
            <person name="Zhu J."/>
            <person name="Qi W."/>
            <person name="Song R."/>
        </authorList>
    </citation>
    <scope>NUCLEOTIDE SEQUENCE [LARGE SCALE GENOMIC DNA]</scope>
</reference>
<dbReference type="InParanoid" id="A0A0G4EB72"/>
<dbReference type="SUPFAM" id="SSF49785">
    <property type="entry name" value="Galactose-binding domain-like"/>
    <property type="match status" value="1"/>
</dbReference>
<keyword evidence="1" id="KW-0732">Signal</keyword>
<proteinExistence type="predicted"/>
<dbReference type="Gene3D" id="3.50.4.10">
    <property type="entry name" value="Hepatocyte Growth Factor"/>
    <property type="match status" value="1"/>
</dbReference>
<keyword evidence="3" id="KW-1185">Reference proteome</keyword>
<dbReference type="AlphaFoldDB" id="A0A0G4EB72"/>
<evidence type="ECO:0000313" key="3">
    <source>
        <dbReference type="Proteomes" id="UP000041254"/>
    </source>
</evidence>
<name>A0A0G4EB72_VITBC</name>
<feature type="chain" id="PRO_5005186924" description="Apple domain-containing protein" evidence="1">
    <location>
        <begin position="27"/>
        <end position="802"/>
    </location>
</feature>
<dbReference type="Proteomes" id="UP000041254">
    <property type="component" value="Unassembled WGS sequence"/>
</dbReference>
<sequence length="802" mass="87009">MPRWWRSADLAAFCLILVLAISCARGFEWTPALIDECLADVSVTRTTCAGLTLGSGEKVTFDPTCEIGISGCNVQGNLCCRYCGFGEYADTSCLEEVQPHCNASCYQYDFAYTYASDASSPRKLASFFLTSVGQPMAPALAACQQYCVDNSPCTHFTLSTFSGQAECKIFEIYPGDSVSRASEAGAISGRAGCTAIEQASTSEPCLPYCHTQTLIAPDYSYNDAQNVVVESILLYPQSAMGCFALCYLHNDCQYMNFIHETRECHLLKKQTGVSVTLGEAKGSIAGCLSIWCRPLINKHRGGTDIDASSWRPLVNMVVNSNALPEFSLFPNHSFGAPISEATSTANMVTGASETFWQGSSVDGSSDYFTITFSQSRYISGIELGFDKYGKDIMQPYLLAEDRTPRVIRVEYSDELNAMQEIVNVQHNDQVTLRVRFPYVLTTKLTVYLEDTHGGLPVQVYSIRVMGSHKVFFLTRQNGDCSGDRTPLGTGMSADQCRDSCAASPLCFCAVTDESSGPAGDCVATRGTGVTTRTSFVSQIKQIPFEAAMSIDMVTVSGQRALVTGDQSTHSSVFVYAATYDQHSCPTLGPEANATSPGTGQTVEVETATHYGTHTAYVSCPDRKMAFARCLMTADVSQAACEALGCCWDQEYSECYSVDPTWDVSGQYVESLSTSPQPIATLAYDEATMTFMYTLDATTATLVPRGIVVSDQPSAGEGDDGCAYILMEFASGDFLKVYQGGFVIVPANAHFTRISGTSTATHVEMGREERVYESSDEDITVTQTFTEPIVLLGIHFSQVHSRK</sequence>
<evidence type="ECO:0000256" key="1">
    <source>
        <dbReference type="SAM" id="SignalP"/>
    </source>
</evidence>
<dbReference type="PhylomeDB" id="A0A0G4EB72"/>
<dbReference type="VEuPathDB" id="CryptoDB:Vbra_1959"/>
<protein>
    <recommendedName>
        <fullName evidence="4">Apple domain-containing protein</fullName>
    </recommendedName>
</protein>
<gene>
    <name evidence="2" type="ORF">Vbra_1959</name>
</gene>
<dbReference type="PROSITE" id="PS51257">
    <property type="entry name" value="PROKAR_LIPOPROTEIN"/>
    <property type="match status" value="1"/>
</dbReference>
<evidence type="ECO:0000313" key="2">
    <source>
        <dbReference type="EMBL" id="CEL92749.1"/>
    </source>
</evidence>
<dbReference type="InterPro" id="IPR008979">
    <property type="entry name" value="Galactose-bd-like_sf"/>
</dbReference>
<dbReference type="Gene3D" id="2.60.120.260">
    <property type="entry name" value="Galactose-binding domain-like"/>
    <property type="match status" value="1"/>
</dbReference>
<organism evidence="2 3">
    <name type="scientific">Vitrella brassicaformis (strain CCMP3155)</name>
    <dbReference type="NCBI Taxonomy" id="1169540"/>
    <lineage>
        <taxon>Eukaryota</taxon>
        <taxon>Sar</taxon>
        <taxon>Alveolata</taxon>
        <taxon>Colpodellida</taxon>
        <taxon>Vitrellaceae</taxon>
        <taxon>Vitrella</taxon>
    </lineage>
</organism>
<feature type="signal peptide" evidence="1">
    <location>
        <begin position="1"/>
        <end position="26"/>
    </location>
</feature>